<feature type="binding site" evidence="15">
    <location>
        <position position="334"/>
    </location>
    <ligand>
        <name>Zn(2+)</name>
        <dbReference type="ChEBI" id="CHEBI:29105"/>
        <label>2</label>
    </ligand>
</feature>
<dbReference type="InterPro" id="IPR017850">
    <property type="entry name" value="Alkaline_phosphatase_core_sf"/>
</dbReference>
<reference evidence="18" key="1">
    <citation type="submission" date="2025-08" db="UniProtKB">
        <authorList>
            <consortium name="RefSeq"/>
        </authorList>
    </citation>
    <scope>IDENTIFICATION</scope>
    <source>
        <tissue evidence="18">Whole sample</tissue>
    </source>
</reference>
<comment type="similarity">
    <text evidence="2 16">Belongs to the alkaline phosphatase family.</text>
</comment>
<evidence type="ECO:0000256" key="13">
    <source>
        <dbReference type="ARBA" id="ARBA00023288"/>
    </source>
</evidence>
<evidence type="ECO:0000256" key="16">
    <source>
        <dbReference type="RuleBase" id="RU003946"/>
    </source>
</evidence>
<feature type="binding site" evidence="15">
    <location>
        <position position="453"/>
    </location>
    <ligand>
        <name>Zn(2+)</name>
        <dbReference type="ChEBI" id="CHEBI:29105"/>
        <label>2</label>
    </ligand>
</feature>
<evidence type="ECO:0000256" key="4">
    <source>
        <dbReference type="ARBA" id="ARBA00022475"/>
    </source>
</evidence>
<evidence type="ECO:0000256" key="5">
    <source>
        <dbReference type="ARBA" id="ARBA00022553"/>
    </source>
</evidence>
<gene>
    <name evidence="18" type="primary">LOC111138128</name>
</gene>
<feature type="binding site" evidence="15">
    <location>
        <position position="375"/>
    </location>
    <ligand>
        <name>Zn(2+)</name>
        <dbReference type="ChEBI" id="CHEBI:29105"/>
        <label>2</label>
    </ligand>
</feature>
<dbReference type="EC" id="3.1.3.1" evidence="3"/>
<protein>
    <recommendedName>
        <fullName evidence="3">alkaline phosphatase</fullName>
        <ecNumber evidence="3">3.1.3.1</ecNumber>
    </recommendedName>
</protein>
<feature type="binding site" evidence="15">
    <location>
        <position position="168"/>
    </location>
    <ligand>
        <name>Mg(2+)</name>
        <dbReference type="ChEBI" id="CHEBI:18420"/>
    </ligand>
</feature>
<organism evidence="17 18">
    <name type="scientific">Crassostrea virginica</name>
    <name type="common">Eastern oyster</name>
    <dbReference type="NCBI Taxonomy" id="6565"/>
    <lineage>
        <taxon>Eukaryota</taxon>
        <taxon>Metazoa</taxon>
        <taxon>Spiralia</taxon>
        <taxon>Lophotrochozoa</taxon>
        <taxon>Mollusca</taxon>
        <taxon>Bivalvia</taxon>
        <taxon>Autobranchia</taxon>
        <taxon>Pteriomorphia</taxon>
        <taxon>Ostreida</taxon>
        <taxon>Ostreoidea</taxon>
        <taxon>Ostreidae</taxon>
        <taxon>Crassostrea</taxon>
    </lineage>
</organism>
<evidence type="ECO:0000256" key="14">
    <source>
        <dbReference type="PIRSR" id="PIRSR601952-1"/>
    </source>
</evidence>
<sequence>MALRGYLQVIFQLFISHYFYVNSQSPWGDMAQSELDRALDVTHNTDVARNIILFLGDGMSISTVTASRILQGRQKDELGEGNYLAFEKFPNSGLIKTYCNDRTTPDSASTATALLCGVKTNYGTLGVKDNAVLGNCSSQFGNEAESILDWFHADGRSTGIVTTARITHATPGAGYAHSEHRDWEGDSEMAGVTGGCKDIAYQLVKENQHIQVLFGGGRYYFLPKNTSDPKYGDKNIKKQREDGMDLTKEWQKDKNERGLNSKYVWTRRQLMDIDTEKTDYALGLFNDGHMNFDMDRENSSNGEPSLTEMTQKAIQILRKNPKGFFLLVEGARIDHGHSKNNAKRALYETLAFEQAIRAGLELVDPRDTLVMVTADHSHSMLITGYATRHNSLFGYVDVVKSKHIPKDGVLWTTLLYGTGPGYDWGLRSNRTKEELESKDYIQAAASPRASGTHDGQDVSIYARGPMSHLLTGVHEQHYVNYVMTYASCVGRHRNKCGIENRQIVANAGVTSERTMMLYIVTSINILGFVFNGSI</sequence>
<comment type="cofactor">
    <cofactor evidence="15">
        <name>Mg(2+)</name>
        <dbReference type="ChEBI" id="CHEBI:18420"/>
    </cofactor>
    <text evidence="15">Binds 1 Mg(2+) ion.</text>
</comment>
<dbReference type="OrthoDB" id="5818554at2759"/>
<dbReference type="CDD" id="cd16012">
    <property type="entry name" value="ALP"/>
    <property type="match status" value="1"/>
</dbReference>
<dbReference type="GeneID" id="111138128"/>
<feature type="binding site" evidence="15">
    <location>
        <position position="329"/>
    </location>
    <ligand>
        <name>Mg(2+)</name>
        <dbReference type="ChEBI" id="CHEBI:18420"/>
    </ligand>
</feature>
<dbReference type="InterPro" id="IPR001952">
    <property type="entry name" value="Alkaline_phosphatase"/>
</dbReference>
<comment type="cofactor">
    <cofactor evidence="15">
        <name>Zn(2+)</name>
        <dbReference type="ChEBI" id="CHEBI:29105"/>
    </cofactor>
    <text evidence="15">Binds 2 Zn(2+) ions.</text>
</comment>
<dbReference type="AlphaFoldDB" id="A0A8B8F030"/>
<feature type="binding site" evidence="15">
    <location>
        <position position="57"/>
    </location>
    <ligand>
        <name>Zn(2+)</name>
        <dbReference type="ChEBI" id="CHEBI:29105"/>
        <label>2</label>
    </ligand>
</feature>
<evidence type="ECO:0000256" key="11">
    <source>
        <dbReference type="ARBA" id="ARBA00023136"/>
    </source>
</evidence>
<dbReference type="Proteomes" id="UP000694844">
    <property type="component" value="Chromosome 5"/>
</dbReference>
<dbReference type="SMART" id="SM00098">
    <property type="entry name" value="alkPPc"/>
    <property type="match status" value="1"/>
</dbReference>
<name>A0A8B8F030_CRAVI</name>
<evidence type="ECO:0000256" key="1">
    <source>
        <dbReference type="ARBA" id="ARBA00004609"/>
    </source>
</evidence>
<dbReference type="PRINTS" id="PR00113">
    <property type="entry name" value="ALKPHPHTASE"/>
</dbReference>
<keyword evidence="5" id="KW-0597">Phosphoprotein</keyword>
<keyword evidence="4" id="KW-1003">Cell membrane</keyword>
<keyword evidence="8" id="KW-0378">Hydrolase</keyword>
<dbReference type="PANTHER" id="PTHR11596">
    <property type="entry name" value="ALKALINE PHOSPHATASE"/>
    <property type="match status" value="1"/>
</dbReference>
<feature type="binding site" evidence="15">
    <location>
        <position position="170"/>
    </location>
    <ligand>
        <name>Mg(2+)</name>
        <dbReference type="ChEBI" id="CHEBI:18420"/>
    </ligand>
</feature>
<keyword evidence="17" id="KW-1185">Reference proteome</keyword>
<evidence type="ECO:0000256" key="6">
    <source>
        <dbReference type="ARBA" id="ARBA00022622"/>
    </source>
</evidence>
<dbReference type="PANTHER" id="PTHR11596:SF5">
    <property type="entry name" value="ALKALINE PHOSPHATASE"/>
    <property type="match status" value="1"/>
</dbReference>
<dbReference type="GO" id="GO:0046872">
    <property type="term" value="F:metal ion binding"/>
    <property type="evidence" value="ECO:0007669"/>
    <property type="project" value="UniProtKB-KW"/>
</dbReference>
<feature type="binding site" evidence="15">
    <location>
        <position position="57"/>
    </location>
    <ligand>
        <name>Mg(2+)</name>
        <dbReference type="ChEBI" id="CHEBI:18420"/>
    </ligand>
</feature>
<keyword evidence="7 15" id="KW-0479">Metal-binding</keyword>
<feature type="binding site" evidence="15">
    <location>
        <position position="376"/>
    </location>
    <ligand>
        <name>Zn(2+)</name>
        <dbReference type="ChEBI" id="CHEBI:29105"/>
        <label>2</label>
    </ligand>
</feature>
<evidence type="ECO:0000256" key="7">
    <source>
        <dbReference type="ARBA" id="ARBA00022723"/>
    </source>
</evidence>
<dbReference type="Gene3D" id="3.40.720.10">
    <property type="entry name" value="Alkaline Phosphatase, subunit A"/>
    <property type="match status" value="1"/>
</dbReference>
<evidence type="ECO:0000313" key="17">
    <source>
        <dbReference type="Proteomes" id="UP000694844"/>
    </source>
</evidence>
<dbReference type="FunFam" id="3.40.720.10:FF:000008">
    <property type="entry name" value="Alkaline phosphatase"/>
    <property type="match status" value="1"/>
</dbReference>
<evidence type="ECO:0000313" key="18">
    <source>
        <dbReference type="RefSeq" id="XP_022345670.1"/>
    </source>
</evidence>
<evidence type="ECO:0000256" key="2">
    <source>
        <dbReference type="ARBA" id="ARBA00005984"/>
    </source>
</evidence>
<keyword evidence="12" id="KW-0325">Glycoprotein</keyword>
<accession>A0A8B8F030</accession>
<dbReference type="GO" id="GO:0098552">
    <property type="term" value="C:side of membrane"/>
    <property type="evidence" value="ECO:0007669"/>
    <property type="project" value="UniProtKB-KW"/>
</dbReference>
<proteinExistence type="inferred from homology"/>
<dbReference type="GO" id="GO:0004035">
    <property type="term" value="F:alkaline phosphatase activity"/>
    <property type="evidence" value="ECO:0007669"/>
    <property type="project" value="UniProtKB-EC"/>
</dbReference>
<evidence type="ECO:0000256" key="9">
    <source>
        <dbReference type="ARBA" id="ARBA00022833"/>
    </source>
</evidence>
<evidence type="ECO:0000256" key="15">
    <source>
        <dbReference type="PIRSR" id="PIRSR601952-2"/>
    </source>
</evidence>
<dbReference type="SUPFAM" id="SSF53649">
    <property type="entry name" value="Alkaline phosphatase-like"/>
    <property type="match status" value="1"/>
</dbReference>
<dbReference type="Pfam" id="PF00245">
    <property type="entry name" value="Alk_phosphatase"/>
    <property type="match status" value="1"/>
</dbReference>
<evidence type="ECO:0000256" key="8">
    <source>
        <dbReference type="ARBA" id="ARBA00022801"/>
    </source>
</evidence>
<evidence type="ECO:0000256" key="3">
    <source>
        <dbReference type="ARBA" id="ARBA00012647"/>
    </source>
</evidence>
<dbReference type="KEGG" id="cvn:111138128"/>
<evidence type="ECO:0000256" key="10">
    <source>
        <dbReference type="ARBA" id="ARBA00022842"/>
    </source>
</evidence>
<keyword evidence="11" id="KW-0472">Membrane</keyword>
<dbReference type="GO" id="GO:0005886">
    <property type="term" value="C:plasma membrane"/>
    <property type="evidence" value="ECO:0007669"/>
    <property type="project" value="UniProtKB-SubCell"/>
</dbReference>
<comment type="subcellular location">
    <subcellularLocation>
        <location evidence="1">Cell membrane</location>
        <topology evidence="1">Lipid-anchor</topology>
        <topology evidence="1">GPI-anchor</topology>
    </subcellularLocation>
</comment>
<feature type="active site" description="Phosphoserine intermediate" evidence="14">
    <location>
        <position position="107"/>
    </location>
</feature>
<dbReference type="RefSeq" id="XP_022345670.1">
    <property type="nucleotide sequence ID" value="XM_022489962.1"/>
</dbReference>
<evidence type="ECO:0000256" key="12">
    <source>
        <dbReference type="ARBA" id="ARBA00023180"/>
    </source>
</evidence>
<keyword evidence="13" id="KW-0449">Lipoprotein</keyword>
<keyword evidence="6" id="KW-0336">GPI-anchor</keyword>
<keyword evidence="10 15" id="KW-0460">Magnesium</keyword>
<keyword evidence="9 15" id="KW-0862">Zinc</keyword>